<evidence type="ECO:0000256" key="1">
    <source>
        <dbReference type="SAM" id="Phobius"/>
    </source>
</evidence>
<evidence type="ECO:0000313" key="3">
    <source>
        <dbReference type="Proteomes" id="UP000607435"/>
    </source>
</evidence>
<gene>
    <name evidence="2" type="ORF">H6H04_04965</name>
</gene>
<dbReference type="EMBL" id="JACOME010000001">
    <property type="protein sequence ID" value="MBC3845718.1"/>
    <property type="molecule type" value="Genomic_DNA"/>
</dbReference>
<proteinExistence type="predicted"/>
<dbReference type="RefSeq" id="WP_186844817.1">
    <property type="nucleotide sequence ID" value="NZ_JACOME010000001.1"/>
</dbReference>
<reference evidence="2 3" key="1">
    <citation type="submission" date="2020-08" db="EMBL/GenBank/DDBJ databases">
        <title>Winogradskyella ouciana sp. nov., isolated from the hadal seawater of the Mariana Trench.</title>
        <authorList>
            <person name="He X."/>
        </authorList>
    </citation>
    <scope>NUCLEOTIDE SEQUENCE [LARGE SCALE GENOMIC DNA]</scope>
    <source>
        <strain evidence="2 3">KCTC 22026</strain>
    </source>
</reference>
<keyword evidence="1" id="KW-0472">Membrane</keyword>
<keyword evidence="1" id="KW-0812">Transmembrane</keyword>
<sequence length="230" mass="27345">MRLSQLQIQQLYTFTQKHYVEWYDVQTELVDHLANGIEEHLKHNPNATFDSALNSEFKKFGIMGFSDVIEEKTKALNKRYRKLVWKYFKDFFRLPKIILTLFLIWVYYVALHNVENRFVIIIPTFIILFTIPLYYFRVRIKSMKRIKKQTGKKWLFDNATLQLGGLNSILNIGLYCSIIFDSKLQWNTLQELICSVLIISFALALYVSIYIVSPKLRIEAAKQHPEYKFI</sequence>
<keyword evidence="3" id="KW-1185">Reference proteome</keyword>
<feature type="transmembrane region" description="Helical" evidence="1">
    <location>
        <begin position="192"/>
        <end position="212"/>
    </location>
</feature>
<name>A0ABR6Y0E4_9FLAO</name>
<comment type="caution">
    <text evidence="2">The sequence shown here is derived from an EMBL/GenBank/DDBJ whole genome shotgun (WGS) entry which is preliminary data.</text>
</comment>
<protein>
    <submittedName>
        <fullName evidence="2">Uncharacterized protein</fullName>
    </submittedName>
</protein>
<evidence type="ECO:0000313" key="2">
    <source>
        <dbReference type="EMBL" id="MBC3845718.1"/>
    </source>
</evidence>
<organism evidence="2 3">
    <name type="scientific">Winogradskyella echinorum</name>
    <dbReference type="NCBI Taxonomy" id="538189"/>
    <lineage>
        <taxon>Bacteria</taxon>
        <taxon>Pseudomonadati</taxon>
        <taxon>Bacteroidota</taxon>
        <taxon>Flavobacteriia</taxon>
        <taxon>Flavobacteriales</taxon>
        <taxon>Flavobacteriaceae</taxon>
        <taxon>Winogradskyella</taxon>
    </lineage>
</organism>
<feature type="transmembrane region" description="Helical" evidence="1">
    <location>
        <begin position="159"/>
        <end position="180"/>
    </location>
</feature>
<keyword evidence="1" id="KW-1133">Transmembrane helix</keyword>
<feature type="transmembrane region" description="Helical" evidence="1">
    <location>
        <begin position="91"/>
        <end position="111"/>
    </location>
</feature>
<dbReference type="Proteomes" id="UP000607435">
    <property type="component" value="Unassembled WGS sequence"/>
</dbReference>
<feature type="transmembrane region" description="Helical" evidence="1">
    <location>
        <begin position="117"/>
        <end position="138"/>
    </location>
</feature>
<accession>A0ABR6Y0E4</accession>